<evidence type="ECO:0000313" key="3">
    <source>
        <dbReference type="EMBL" id="EPE02959.1"/>
    </source>
</evidence>
<dbReference type="HOGENOM" id="CLU_533272_0_0_1"/>
<accession>S3BNY8</accession>
<feature type="region of interest" description="Disordered" evidence="1">
    <location>
        <begin position="190"/>
        <end position="214"/>
    </location>
</feature>
<proteinExistence type="predicted"/>
<reference evidence="3 4" key="1">
    <citation type="journal article" date="2013" name="BMC Genomics">
        <title>The genome and transcriptome of the pine saprophyte Ophiostoma piceae, and a comparison with the bark beetle-associated pine pathogen Grosmannia clavigera.</title>
        <authorList>
            <person name="Haridas S."/>
            <person name="Wang Y."/>
            <person name="Lim L."/>
            <person name="Massoumi Alamouti S."/>
            <person name="Jackman S."/>
            <person name="Docking R."/>
            <person name="Robertson G."/>
            <person name="Birol I."/>
            <person name="Bohlmann J."/>
            <person name="Breuil C."/>
        </authorList>
    </citation>
    <scope>NUCLEOTIDE SEQUENCE [LARGE SCALE GENOMIC DNA]</scope>
    <source>
        <strain evidence="3 4">UAMH 11346</strain>
    </source>
</reference>
<dbReference type="Proteomes" id="UP000016923">
    <property type="component" value="Unassembled WGS sequence"/>
</dbReference>
<protein>
    <submittedName>
        <fullName evidence="3">Uncharacterized protein</fullName>
    </submittedName>
</protein>
<keyword evidence="4" id="KW-1185">Reference proteome</keyword>
<feature type="region of interest" description="Disordered" evidence="1">
    <location>
        <begin position="329"/>
        <end position="493"/>
    </location>
</feature>
<sequence>MDIIDDDPFVPIDTAMDTEPDETPAATPPPLTEPIPESPSDALLETPVPSDTPAQTAVLETPTSTVLDTPSPTLSTASSPTSTSTPSAGDQAWQTAVIVILSVVFGVFLIQVYFSLRRDWIRRTERSPVIAELLRRRPFPGGGNGGAAVEHADLENANGNIRLREHMRKAIFRNFVLTADRLLWGQTARQQRKHAQRGDPVDDSTSVQDGDSGIDVGILPPGVYARESPISAVNEANPHDTIRSDQAVHNLNISTGNLAIDQANAQARGPAECTMKEGDIAYNQAINDIRRVTRQPEDPPVVDAGDSNSGTMLGRLSMGSVKRLFTKREQGLPVTEAPRVHWPPRPRPADDERYNARANGEYRNVHYSTREIPVTPLQRDPRRPSGGQPSPRPQHTLHPSPQAGVQSGSQPRYQRSPQHSPQHNPQHSPQRKPAPGPSQAQSTKQGPITIPNQAHRQPNGQDQGRVQMRPPVPRQPLNKAQDKHRKVSQSPTRVCKLAPQDEITVRRIVLD</sequence>
<dbReference type="AlphaFoldDB" id="S3BNY8"/>
<evidence type="ECO:0000256" key="1">
    <source>
        <dbReference type="SAM" id="MobiDB-lite"/>
    </source>
</evidence>
<feature type="compositionally biased region" description="Polar residues" evidence="1">
    <location>
        <begin position="438"/>
        <end position="464"/>
    </location>
</feature>
<feature type="transmembrane region" description="Helical" evidence="2">
    <location>
        <begin position="92"/>
        <end position="116"/>
    </location>
</feature>
<keyword evidence="2" id="KW-0812">Transmembrane</keyword>
<feature type="compositionally biased region" description="Low complexity" evidence="1">
    <location>
        <begin position="69"/>
        <end position="88"/>
    </location>
</feature>
<feature type="compositionally biased region" description="Pro residues" evidence="1">
    <location>
        <begin position="26"/>
        <end position="37"/>
    </location>
</feature>
<gene>
    <name evidence="3" type="ORF">F503_08836</name>
</gene>
<feature type="region of interest" description="Disordered" evidence="1">
    <location>
        <begin position="1"/>
        <end position="89"/>
    </location>
</feature>
<organism evidence="3 4">
    <name type="scientific">Ophiostoma piceae (strain UAMH 11346)</name>
    <name type="common">Sap stain fungus</name>
    <dbReference type="NCBI Taxonomy" id="1262450"/>
    <lineage>
        <taxon>Eukaryota</taxon>
        <taxon>Fungi</taxon>
        <taxon>Dikarya</taxon>
        <taxon>Ascomycota</taxon>
        <taxon>Pezizomycotina</taxon>
        <taxon>Sordariomycetes</taxon>
        <taxon>Sordariomycetidae</taxon>
        <taxon>Ophiostomatales</taxon>
        <taxon>Ophiostomataceae</taxon>
        <taxon>Ophiostoma</taxon>
    </lineage>
</organism>
<keyword evidence="2" id="KW-1133">Transmembrane helix</keyword>
<keyword evidence="2" id="KW-0472">Membrane</keyword>
<dbReference type="EMBL" id="KE148172">
    <property type="protein sequence ID" value="EPE02959.1"/>
    <property type="molecule type" value="Genomic_DNA"/>
</dbReference>
<dbReference type="VEuPathDB" id="FungiDB:F503_08836"/>
<evidence type="ECO:0000313" key="4">
    <source>
        <dbReference type="Proteomes" id="UP000016923"/>
    </source>
</evidence>
<feature type="compositionally biased region" description="Polar residues" evidence="1">
    <location>
        <begin position="397"/>
        <end position="428"/>
    </location>
</feature>
<evidence type="ECO:0000256" key="2">
    <source>
        <dbReference type="SAM" id="Phobius"/>
    </source>
</evidence>
<name>S3BNY8_OPHP1</name>